<dbReference type="PROSITE" id="PS51736">
    <property type="entry name" value="RECOMBINASES_3"/>
    <property type="match status" value="1"/>
</dbReference>
<keyword evidence="2" id="KW-0233">DNA recombination</keyword>
<feature type="domain" description="Resolvase/invertase-type recombinase catalytic" evidence="3">
    <location>
        <begin position="3"/>
        <end position="163"/>
    </location>
</feature>
<dbReference type="PANTHER" id="PTHR30461:SF2">
    <property type="entry name" value="SERINE RECOMBINASE PINE-RELATED"/>
    <property type="match status" value="1"/>
</dbReference>
<evidence type="ECO:0000259" key="4">
    <source>
        <dbReference type="PROSITE" id="PS51737"/>
    </source>
</evidence>
<dbReference type="InterPro" id="IPR006119">
    <property type="entry name" value="Resolv_N"/>
</dbReference>
<protein>
    <submittedName>
        <fullName evidence="5">Recombinase family protein</fullName>
    </submittedName>
</protein>
<feature type="domain" description="Recombinase" evidence="4">
    <location>
        <begin position="175"/>
        <end position="270"/>
    </location>
</feature>
<keyword evidence="1" id="KW-0238">DNA-binding</keyword>
<name>A0A793MWA0_ECOLX</name>
<evidence type="ECO:0000256" key="1">
    <source>
        <dbReference type="ARBA" id="ARBA00023125"/>
    </source>
</evidence>
<dbReference type="InterPro" id="IPR038109">
    <property type="entry name" value="DNA_bind_recomb_sf"/>
</dbReference>
<dbReference type="PROSITE" id="PS51737">
    <property type="entry name" value="RECOMBINASE_DNA_BIND"/>
    <property type="match status" value="1"/>
</dbReference>
<proteinExistence type="predicted"/>
<sequence length="270" mass="30462">MKKAIAYMRFSSPGQMSGDSLNRQRRLIAEWLKVNSDYYLDTITYEDLGLSAFKGKHAQSGAFSEFLDAIEHGYILPGTTLLVESLDRLSREKVGEAIERLKLILNHGIDVITLCDNTVYNIDSLNEPYSLIKAILIAQRANEESEIKSSRVKLSWKKKRQDALESGTIMTASCPRWLSLDDKRTAFVPDPDRVKTIELIFKLRMERRSLNAIAKYLNDHAVKNFSGKESAWGPSVIEKLLANKALIGICVPSYRARGKGISEIAGYYPR</sequence>
<dbReference type="InterPro" id="IPR011109">
    <property type="entry name" value="DNA_bind_recombinase_dom"/>
</dbReference>
<dbReference type="InterPro" id="IPR036162">
    <property type="entry name" value="Resolvase-like_N_sf"/>
</dbReference>
<dbReference type="SMART" id="SM00857">
    <property type="entry name" value="Resolvase"/>
    <property type="match status" value="1"/>
</dbReference>
<dbReference type="PANTHER" id="PTHR30461">
    <property type="entry name" value="DNA-INVERTASE FROM LAMBDOID PROPHAGE"/>
    <property type="match status" value="1"/>
</dbReference>
<reference evidence="5" key="1">
    <citation type="journal article" date="2018" name="Genome Biol.">
        <title>SKESA: strategic k-mer extension for scrupulous assemblies.</title>
        <authorList>
            <person name="Souvorov A."/>
            <person name="Agarwala R."/>
            <person name="Lipman D.J."/>
        </authorList>
    </citation>
    <scope>NUCLEOTIDE SEQUENCE</scope>
    <source>
        <strain evidence="5">2014C-4396-P0-3</strain>
    </source>
</reference>
<dbReference type="GO" id="GO:0003677">
    <property type="term" value="F:DNA binding"/>
    <property type="evidence" value="ECO:0007669"/>
    <property type="project" value="UniProtKB-KW"/>
</dbReference>
<dbReference type="SUPFAM" id="SSF53041">
    <property type="entry name" value="Resolvase-like"/>
    <property type="match status" value="1"/>
</dbReference>
<dbReference type="InterPro" id="IPR050639">
    <property type="entry name" value="SSR_resolvase"/>
</dbReference>
<dbReference type="Pfam" id="PF00239">
    <property type="entry name" value="Resolvase"/>
    <property type="match status" value="1"/>
</dbReference>
<dbReference type="Gene3D" id="3.40.50.1390">
    <property type="entry name" value="Resolvase, N-terminal catalytic domain"/>
    <property type="match status" value="1"/>
</dbReference>
<evidence type="ECO:0000259" key="3">
    <source>
        <dbReference type="PROSITE" id="PS51736"/>
    </source>
</evidence>
<dbReference type="Gene3D" id="3.90.1750.20">
    <property type="entry name" value="Putative Large Serine Recombinase, Chain B, Domain 2"/>
    <property type="match status" value="1"/>
</dbReference>
<accession>A0A793MWA0</accession>
<dbReference type="EMBL" id="DABDXM010000126">
    <property type="protein sequence ID" value="HAI2828497.1"/>
    <property type="molecule type" value="Genomic_DNA"/>
</dbReference>
<dbReference type="CDD" id="cd00338">
    <property type="entry name" value="Ser_Recombinase"/>
    <property type="match status" value="1"/>
</dbReference>
<dbReference type="Pfam" id="PF07508">
    <property type="entry name" value="Recombinase"/>
    <property type="match status" value="1"/>
</dbReference>
<evidence type="ECO:0000256" key="2">
    <source>
        <dbReference type="ARBA" id="ARBA00023172"/>
    </source>
</evidence>
<comment type="caution">
    <text evidence="5">The sequence shown here is derived from an EMBL/GenBank/DDBJ whole genome shotgun (WGS) entry which is preliminary data.</text>
</comment>
<dbReference type="GO" id="GO:0000150">
    <property type="term" value="F:DNA strand exchange activity"/>
    <property type="evidence" value="ECO:0007669"/>
    <property type="project" value="InterPro"/>
</dbReference>
<evidence type="ECO:0000313" key="5">
    <source>
        <dbReference type="EMBL" id="HAI2828497.1"/>
    </source>
</evidence>
<dbReference type="AlphaFoldDB" id="A0A793MWA0"/>
<organism evidence="5">
    <name type="scientific">Escherichia coli</name>
    <dbReference type="NCBI Taxonomy" id="562"/>
    <lineage>
        <taxon>Bacteria</taxon>
        <taxon>Pseudomonadati</taxon>
        <taxon>Pseudomonadota</taxon>
        <taxon>Gammaproteobacteria</taxon>
        <taxon>Enterobacterales</taxon>
        <taxon>Enterobacteriaceae</taxon>
        <taxon>Escherichia</taxon>
    </lineage>
</organism>
<feature type="non-terminal residue" evidence="5">
    <location>
        <position position="270"/>
    </location>
</feature>
<reference evidence="5" key="2">
    <citation type="submission" date="2020-03" db="EMBL/GenBank/DDBJ databases">
        <authorList>
            <consortium name="NCBI Pathogen Detection Project"/>
        </authorList>
    </citation>
    <scope>NUCLEOTIDE SEQUENCE</scope>
    <source>
        <strain evidence="5">2014C-4396-P0-3</strain>
    </source>
</reference>
<gene>
    <name evidence="5" type="ORF">HJK70_005292</name>
</gene>